<accession>A0A6G6ANV2</accession>
<keyword evidence="1" id="KW-0614">Plasmid</keyword>
<protein>
    <submittedName>
        <fullName evidence="1">Uncharacterized protein</fullName>
    </submittedName>
</protein>
<evidence type="ECO:0000313" key="1">
    <source>
        <dbReference type="EMBL" id="QID23381.1"/>
    </source>
</evidence>
<reference evidence="1" key="1">
    <citation type="submission" date="2019-08" db="EMBL/GenBank/DDBJ databases">
        <authorList>
            <person name="Yao H."/>
        </authorList>
    </citation>
    <scope>NUCLEOTIDE SEQUENCE</scope>
    <source>
        <strain evidence="1">4M9F</strain>
        <plasmid evidence="1">p4M9F</plasmid>
    </source>
</reference>
<geneLocation type="plasmid" evidence="1">
    <name>p4M9F</name>
</geneLocation>
<dbReference type="EMBL" id="MN256759">
    <property type="protein sequence ID" value="QID23381.1"/>
    <property type="molecule type" value="Genomic_DNA"/>
</dbReference>
<organism evidence="1">
    <name type="scientific">Escherichia coli</name>
    <dbReference type="NCBI Taxonomy" id="562"/>
    <lineage>
        <taxon>Bacteria</taxon>
        <taxon>Pseudomonadati</taxon>
        <taxon>Pseudomonadota</taxon>
        <taxon>Gammaproteobacteria</taxon>
        <taxon>Enterobacterales</taxon>
        <taxon>Enterobacteriaceae</taxon>
        <taxon>Escherichia</taxon>
    </lineage>
</organism>
<dbReference type="AlphaFoldDB" id="A0A6G6ANV2"/>
<name>A0A6G6ANV2_ECOLX</name>
<sequence>MKELGHFNLKFLNLNGLKLIYLKSFRLIDTSSGCIPYLARVRT</sequence>
<proteinExistence type="predicted"/>